<evidence type="ECO:0000313" key="1">
    <source>
        <dbReference type="EMBL" id="WXK37931.1"/>
    </source>
</evidence>
<organism evidence="1 2">
    <name type="scientific">Mycetohabitans rhizoxinica</name>
    <dbReference type="NCBI Taxonomy" id="412963"/>
    <lineage>
        <taxon>Bacteria</taxon>
        <taxon>Pseudomonadati</taxon>
        <taxon>Pseudomonadota</taxon>
        <taxon>Betaproteobacteria</taxon>
        <taxon>Burkholderiales</taxon>
        <taxon>Burkholderiaceae</taxon>
        <taxon>Mycetohabitans</taxon>
    </lineage>
</organism>
<dbReference type="RefSeq" id="WP_338910470.1">
    <property type="nucleotide sequence ID" value="NZ_CP062175.1"/>
</dbReference>
<sequence length="66" mass="7351">METDSFEQQPSLLHWLTVSQSQAVRELSFVLSQHVKQTRAMTLQVDACALHGRGAYDVSRHPALSG</sequence>
<reference evidence="1 2" key="1">
    <citation type="submission" date="2020-09" db="EMBL/GenBank/DDBJ databases">
        <title>Genome sequences of Mycetohabitans spp.</title>
        <authorList>
            <person name="Carter M.E."/>
            <person name="Carpenter S.C.D."/>
            <person name="Bogdanove A.J."/>
        </authorList>
    </citation>
    <scope>NUCLEOTIDE SEQUENCE [LARGE SCALE GENOMIC DNA]</scope>
    <source>
        <strain evidence="1 2">B12</strain>
        <plasmid evidence="1 2">megaplasmid</plasmid>
    </source>
</reference>
<keyword evidence="1" id="KW-0614">Plasmid</keyword>
<evidence type="ECO:0008006" key="3">
    <source>
        <dbReference type="Google" id="ProtNLM"/>
    </source>
</evidence>
<evidence type="ECO:0000313" key="2">
    <source>
        <dbReference type="Proteomes" id="UP001493153"/>
    </source>
</evidence>
<protein>
    <recommendedName>
        <fullName evidence="3">Transposase</fullName>
    </recommendedName>
</protein>
<dbReference type="Proteomes" id="UP001493153">
    <property type="component" value="Plasmid megaplasmid"/>
</dbReference>
<geneLocation type="plasmid" evidence="1 2">
    <name>megaplasmid</name>
</geneLocation>
<accession>A0ABZ2PS52</accession>
<proteinExistence type="predicted"/>
<keyword evidence="2" id="KW-1185">Reference proteome</keyword>
<gene>
    <name evidence="1" type="ORF">IHE29_00845</name>
</gene>
<dbReference type="EMBL" id="CP062175">
    <property type="protein sequence ID" value="WXK37931.1"/>
    <property type="molecule type" value="Genomic_DNA"/>
</dbReference>
<name>A0ABZ2PS52_9BURK</name>